<protein>
    <submittedName>
        <fullName evidence="2">Uncharacterized protein</fullName>
    </submittedName>
</protein>
<accession>A0AA43TYK2</accession>
<feature type="compositionally biased region" description="Basic and acidic residues" evidence="1">
    <location>
        <begin position="89"/>
        <end position="107"/>
    </location>
</feature>
<gene>
    <name evidence="2" type="ORF">OHK93_008505</name>
</gene>
<evidence type="ECO:0000313" key="2">
    <source>
        <dbReference type="EMBL" id="MDI1489227.1"/>
    </source>
</evidence>
<dbReference type="EMBL" id="JAPUFD010000009">
    <property type="protein sequence ID" value="MDI1489227.1"/>
    <property type="molecule type" value="Genomic_DNA"/>
</dbReference>
<evidence type="ECO:0000256" key="1">
    <source>
        <dbReference type="SAM" id="MobiDB-lite"/>
    </source>
</evidence>
<dbReference type="AlphaFoldDB" id="A0AA43TYK2"/>
<feature type="region of interest" description="Disordered" evidence="1">
    <location>
        <begin position="67"/>
        <end position="107"/>
    </location>
</feature>
<name>A0AA43TYK2_9LECA</name>
<proteinExistence type="predicted"/>
<keyword evidence="3" id="KW-1185">Reference proteome</keyword>
<reference evidence="2" key="1">
    <citation type="journal article" date="2023" name="Genome Biol. Evol.">
        <title>First Whole Genome Sequence and Flow Cytometry Genome Size Data for the Lichen-Forming Fungus Ramalina farinacea (Ascomycota).</title>
        <authorList>
            <person name="Llewellyn T."/>
            <person name="Mian S."/>
            <person name="Hill R."/>
            <person name="Leitch I.J."/>
            <person name="Gaya E."/>
        </authorList>
    </citation>
    <scope>NUCLEOTIDE SEQUENCE</scope>
    <source>
        <strain evidence="2">LIQ254RAFAR</strain>
    </source>
</reference>
<sequence length="205" mass="21775">MPVDWKDPEAYNRLFAAMLAANDMKPFNYALIASYYGNGATYDAIEGRFRNYKKVAKILHEEIASGEREPLSRARGSGPASGGVATTPRKRDDQSTKVTPKKEKGDKVVAGRVGKSPLKKNGNGTTANGNGAVNSFAASIKSEPGVGETSFGLMSNGGSQMDMEDGCGREPYNSNWLDGASGKGKEAKSYDGAEDEFFQGLEGGV</sequence>
<feature type="region of interest" description="Disordered" evidence="1">
    <location>
        <begin position="158"/>
        <end position="191"/>
    </location>
</feature>
<organism evidence="2 3">
    <name type="scientific">Ramalina farinacea</name>
    <dbReference type="NCBI Taxonomy" id="258253"/>
    <lineage>
        <taxon>Eukaryota</taxon>
        <taxon>Fungi</taxon>
        <taxon>Dikarya</taxon>
        <taxon>Ascomycota</taxon>
        <taxon>Pezizomycotina</taxon>
        <taxon>Lecanoromycetes</taxon>
        <taxon>OSLEUM clade</taxon>
        <taxon>Lecanoromycetidae</taxon>
        <taxon>Lecanorales</taxon>
        <taxon>Lecanorineae</taxon>
        <taxon>Ramalinaceae</taxon>
        <taxon>Ramalina</taxon>
    </lineage>
</organism>
<comment type="caution">
    <text evidence="2">The sequence shown here is derived from an EMBL/GenBank/DDBJ whole genome shotgun (WGS) entry which is preliminary data.</text>
</comment>
<dbReference type="Proteomes" id="UP001161017">
    <property type="component" value="Unassembled WGS sequence"/>
</dbReference>
<evidence type="ECO:0000313" key="3">
    <source>
        <dbReference type="Proteomes" id="UP001161017"/>
    </source>
</evidence>